<evidence type="ECO:0000313" key="2">
    <source>
        <dbReference type="EMBL" id="CAF4332535.1"/>
    </source>
</evidence>
<dbReference type="Proteomes" id="UP000663829">
    <property type="component" value="Unassembled WGS sequence"/>
</dbReference>
<proteinExistence type="predicted"/>
<comment type="caution">
    <text evidence="1">The sequence shown here is derived from an EMBL/GenBank/DDBJ whole genome shotgun (WGS) entry which is preliminary data.</text>
</comment>
<evidence type="ECO:0000313" key="3">
    <source>
        <dbReference type="Proteomes" id="UP000663829"/>
    </source>
</evidence>
<sequence>SHELAYLDGQQWHIDDGDEDSSHYDINDQQFQFSKLCQLPKLRFLSFNGTYSEANVYLYLFIEQLLQVTTNLNSIRISCSCDDLVMDYEVIDLLEKSRTPYLKQVINFTADYKYFPGESFLRRWAILLPSLKFICLSSTDIHGYRSKYVADLVNASIELFPNLIYLKLGLWVFSMHRMPMMFYSLRNDPNLWLKRNTILKSMSDKEFYAQFNTNLSEGNLEIWL</sequence>
<name>A0A815QFW1_9BILA</name>
<organism evidence="1 3">
    <name type="scientific">Didymodactylos carnosus</name>
    <dbReference type="NCBI Taxonomy" id="1234261"/>
    <lineage>
        <taxon>Eukaryota</taxon>
        <taxon>Metazoa</taxon>
        <taxon>Spiralia</taxon>
        <taxon>Gnathifera</taxon>
        <taxon>Rotifera</taxon>
        <taxon>Eurotatoria</taxon>
        <taxon>Bdelloidea</taxon>
        <taxon>Philodinida</taxon>
        <taxon>Philodinidae</taxon>
        <taxon>Didymodactylos</taxon>
    </lineage>
</organism>
<feature type="non-terminal residue" evidence="1">
    <location>
        <position position="1"/>
    </location>
</feature>
<accession>A0A815QFW1</accession>
<dbReference type="EMBL" id="CAJOBC010085548">
    <property type="protein sequence ID" value="CAF4332535.1"/>
    <property type="molecule type" value="Genomic_DNA"/>
</dbReference>
<dbReference type="Proteomes" id="UP000681722">
    <property type="component" value="Unassembled WGS sequence"/>
</dbReference>
<protein>
    <submittedName>
        <fullName evidence="1">Uncharacterized protein</fullName>
    </submittedName>
</protein>
<evidence type="ECO:0000313" key="1">
    <source>
        <dbReference type="EMBL" id="CAF1462668.1"/>
    </source>
</evidence>
<reference evidence="1" key="1">
    <citation type="submission" date="2021-02" db="EMBL/GenBank/DDBJ databases">
        <authorList>
            <person name="Nowell W R."/>
        </authorList>
    </citation>
    <scope>NUCLEOTIDE SEQUENCE</scope>
</reference>
<dbReference type="AlphaFoldDB" id="A0A815QFW1"/>
<keyword evidence="3" id="KW-1185">Reference proteome</keyword>
<dbReference type="EMBL" id="CAJNOQ010020091">
    <property type="protein sequence ID" value="CAF1462668.1"/>
    <property type="molecule type" value="Genomic_DNA"/>
</dbReference>
<gene>
    <name evidence="1" type="ORF">GPM918_LOCUS35147</name>
    <name evidence="2" type="ORF">SRO942_LOCUS35860</name>
</gene>